<comment type="caution">
    <text evidence="1">The sequence shown here is derived from an EMBL/GenBank/DDBJ whole genome shotgun (WGS) entry which is preliminary data.</text>
</comment>
<gene>
    <name evidence="1" type="ORF">BCR44DRAFT_34315</name>
</gene>
<organism evidence="1 2">
    <name type="scientific">Catenaria anguillulae PL171</name>
    <dbReference type="NCBI Taxonomy" id="765915"/>
    <lineage>
        <taxon>Eukaryota</taxon>
        <taxon>Fungi</taxon>
        <taxon>Fungi incertae sedis</taxon>
        <taxon>Blastocladiomycota</taxon>
        <taxon>Blastocladiomycetes</taxon>
        <taxon>Blastocladiales</taxon>
        <taxon>Catenariaceae</taxon>
        <taxon>Catenaria</taxon>
    </lineage>
</organism>
<evidence type="ECO:0000313" key="1">
    <source>
        <dbReference type="EMBL" id="ORZ35227.1"/>
    </source>
</evidence>
<sequence length="98" mass="10581">MSCPDNHNSKPLAIVSVPAILASSVSYAFCCPHPPDPHPPMRSVLMRARVQFRSAAASSIESLPIIIPTCAVFRGRAKNFTWRLGPLVILCGDRAPLS</sequence>
<evidence type="ECO:0000313" key="2">
    <source>
        <dbReference type="Proteomes" id="UP000193411"/>
    </source>
</evidence>
<keyword evidence="2" id="KW-1185">Reference proteome</keyword>
<protein>
    <submittedName>
        <fullName evidence="1">Uncharacterized protein</fullName>
    </submittedName>
</protein>
<reference evidence="1 2" key="1">
    <citation type="submission" date="2016-07" db="EMBL/GenBank/DDBJ databases">
        <title>Pervasive Adenine N6-methylation of Active Genes in Fungi.</title>
        <authorList>
            <consortium name="DOE Joint Genome Institute"/>
            <person name="Mondo S.J."/>
            <person name="Dannebaum R.O."/>
            <person name="Kuo R.C."/>
            <person name="Labutti K."/>
            <person name="Haridas S."/>
            <person name="Kuo A."/>
            <person name="Salamov A."/>
            <person name="Ahrendt S.R."/>
            <person name="Lipzen A."/>
            <person name="Sullivan W."/>
            <person name="Andreopoulos W.B."/>
            <person name="Clum A."/>
            <person name="Lindquist E."/>
            <person name="Daum C."/>
            <person name="Ramamoorthy G.K."/>
            <person name="Gryganskyi A."/>
            <person name="Culley D."/>
            <person name="Magnuson J.K."/>
            <person name="James T.Y."/>
            <person name="O'Malley M.A."/>
            <person name="Stajich J.E."/>
            <person name="Spatafora J.W."/>
            <person name="Visel A."/>
            <person name="Grigoriev I.V."/>
        </authorList>
    </citation>
    <scope>NUCLEOTIDE SEQUENCE [LARGE SCALE GENOMIC DNA]</scope>
    <source>
        <strain evidence="1 2">PL171</strain>
    </source>
</reference>
<name>A0A1Y2HKV0_9FUNG</name>
<proteinExistence type="predicted"/>
<dbReference type="EMBL" id="MCFL01000023">
    <property type="protein sequence ID" value="ORZ35227.1"/>
    <property type="molecule type" value="Genomic_DNA"/>
</dbReference>
<dbReference type="AlphaFoldDB" id="A0A1Y2HKV0"/>
<accession>A0A1Y2HKV0</accession>
<dbReference type="Proteomes" id="UP000193411">
    <property type="component" value="Unassembled WGS sequence"/>
</dbReference>